<organism evidence="2 3">
    <name type="scientific">Senegalimassilia anaerobia</name>
    <dbReference type="NCBI Taxonomy" id="1473216"/>
    <lineage>
        <taxon>Bacteria</taxon>
        <taxon>Bacillati</taxon>
        <taxon>Actinomycetota</taxon>
        <taxon>Coriobacteriia</taxon>
        <taxon>Coriobacteriales</taxon>
        <taxon>Coriobacteriaceae</taxon>
        <taxon>Senegalimassilia</taxon>
    </lineage>
</organism>
<protein>
    <submittedName>
        <fullName evidence="2">Phytoene dehydrogenase</fullName>
    </submittedName>
</protein>
<reference evidence="2 3" key="1">
    <citation type="journal article" date="2018" name="Elife">
        <title>Discovery and characterization of a prevalent human gut bacterial enzyme sufficient for the inactivation of a family of plant toxins.</title>
        <authorList>
            <person name="Koppel N."/>
            <person name="Bisanz J.E."/>
            <person name="Pandelia M.E."/>
            <person name="Turnbaugh P.J."/>
            <person name="Balskus E.P."/>
        </authorList>
    </citation>
    <scope>NUCLEOTIDE SEQUENCE [LARGE SCALE GENOMIC DNA]</scope>
    <source>
        <strain evidence="3">anaerobia AP69FAA</strain>
    </source>
</reference>
<sequence>MARRKVKTAVASFHTTTDALAFKQAAAGEGLCGRLAPIPRQLSAGCGMAWLEPEAAAELLDSLAQRSGIELEQAVVLEL</sequence>
<dbReference type="Pfam" id="PF11823">
    <property type="entry name" value="Se_S_carrier"/>
    <property type="match status" value="1"/>
</dbReference>
<gene>
    <name evidence="2" type="ORF">C1880_05425</name>
</gene>
<dbReference type="RefSeq" id="WP_114620611.1">
    <property type="nucleotide sequence ID" value="NZ_CAJKON010000032.1"/>
</dbReference>
<accession>A0A369L9C0</accession>
<keyword evidence="3" id="KW-1185">Reference proteome</keyword>
<dbReference type="InterPro" id="IPR021778">
    <property type="entry name" value="Se/S_carrier-like"/>
</dbReference>
<dbReference type="OrthoDB" id="3192849at2"/>
<proteinExistence type="predicted"/>
<evidence type="ECO:0000313" key="3">
    <source>
        <dbReference type="Proteomes" id="UP000253792"/>
    </source>
</evidence>
<comment type="caution">
    <text evidence="2">The sequence shown here is derived from an EMBL/GenBank/DDBJ whole genome shotgun (WGS) entry which is preliminary data.</text>
</comment>
<dbReference type="Proteomes" id="UP000253792">
    <property type="component" value="Unassembled WGS sequence"/>
</dbReference>
<name>A0A369L9C0_9ACTN</name>
<feature type="domain" description="Putative Se/S carrier protein-like" evidence="1">
    <location>
        <begin position="10"/>
        <end position="73"/>
    </location>
</feature>
<dbReference type="EMBL" id="PPTP01000004">
    <property type="protein sequence ID" value="RDB55662.1"/>
    <property type="molecule type" value="Genomic_DNA"/>
</dbReference>
<evidence type="ECO:0000313" key="2">
    <source>
        <dbReference type="EMBL" id="RDB55662.1"/>
    </source>
</evidence>
<evidence type="ECO:0000259" key="1">
    <source>
        <dbReference type="Pfam" id="PF11823"/>
    </source>
</evidence>
<dbReference type="AlphaFoldDB" id="A0A369L9C0"/>
<dbReference type="STRING" id="1034345.GCA_000236865_00634"/>